<dbReference type="HOGENOM" id="CLU_010457_2_0_1"/>
<dbReference type="GeneID" id="18827077"/>
<dbReference type="InterPro" id="IPR025554">
    <property type="entry name" value="DUF4140"/>
</dbReference>
<evidence type="ECO:0000259" key="2">
    <source>
        <dbReference type="Pfam" id="PF13600"/>
    </source>
</evidence>
<proteinExistence type="predicted"/>
<evidence type="ECO:0000313" key="4">
    <source>
        <dbReference type="Proteomes" id="UP000008493"/>
    </source>
</evidence>
<feature type="domain" description="DUF4140" evidence="2">
    <location>
        <begin position="20"/>
        <end position="116"/>
    </location>
</feature>
<dbReference type="InterPro" id="IPR011935">
    <property type="entry name" value="CHP02231"/>
</dbReference>
<dbReference type="RefSeq" id="XP_007331331.1">
    <property type="nucleotide sequence ID" value="XM_007331269.1"/>
</dbReference>
<accession>K5X437</accession>
<dbReference type="EMBL" id="JH971393">
    <property type="protein sequence ID" value="EKM77948.1"/>
    <property type="molecule type" value="Genomic_DNA"/>
</dbReference>
<reference evidence="4" key="1">
    <citation type="journal article" date="2012" name="Proc. Natl. Acad. Sci. U.S.A.">
        <title>Genome sequence of the button mushroom Agaricus bisporus reveals mechanisms governing adaptation to a humic-rich ecological niche.</title>
        <authorList>
            <person name="Morin E."/>
            <person name="Kohler A."/>
            <person name="Baker A.R."/>
            <person name="Foulongne-Oriol M."/>
            <person name="Lombard V."/>
            <person name="Nagy L.G."/>
            <person name="Ohm R.A."/>
            <person name="Patyshakuliyeva A."/>
            <person name="Brun A."/>
            <person name="Aerts A.L."/>
            <person name="Bailey A.M."/>
            <person name="Billette C."/>
            <person name="Coutinho P.M."/>
            <person name="Deakin G."/>
            <person name="Doddapaneni H."/>
            <person name="Floudas D."/>
            <person name="Grimwood J."/>
            <person name="Hilden K."/>
            <person name="Kuees U."/>
            <person name="LaButti K.M."/>
            <person name="Lapidus A."/>
            <person name="Lindquist E.A."/>
            <person name="Lucas S.M."/>
            <person name="Murat C."/>
            <person name="Riley R.W."/>
            <person name="Salamov A.A."/>
            <person name="Schmutz J."/>
            <person name="Subramanian V."/>
            <person name="Woesten H.A.B."/>
            <person name="Xu J."/>
            <person name="Eastwood D.C."/>
            <person name="Foster G.D."/>
            <person name="Sonnenberg A.S."/>
            <person name="Cullen D."/>
            <person name="de Vries R.P."/>
            <person name="Lundell T."/>
            <person name="Hibbett D.S."/>
            <person name="Henrissat B."/>
            <person name="Burton K.S."/>
            <person name="Kerrigan R.W."/>
            <person name="Challen M.P."/>
            <person name="Grigoriev I.V."/>
            <person name="Martin F."/>
        </authorList>
    </citation>
    <scope>NUCLEOTIDE SEQUENCE [LARGE SCALE GENOMIC DNA]</scope>
    <source>
        <strain evidence="4">JB137-S8 / ATCC MYA-4627 / FGSC 10392</strain>
    </source>
</reference>
<dbReference type="Proteomes" id="UP000008493">
    <property type="component" value="Unassembled WGS sequence"/>
</dbReference>
<organism evidence="3 4">
    <name type="scientific">Agaricus bisporus var. burnettii (strain JB137-S8 / ATCC MYA-4627 / FGSC 10392)</name>
    <name type="common">White button mushroom</name>
    <dbReference type="NCBI Taxonomy" id="597362"/>
    <lineage>
        <taxon>Eukaryota</taxon>
        <taxon>Fungi</taxon>
        <taxon>Dikarya</taxon>
        <taxon>Basidiomycota</taxon>
        <taxon>Agaricomycotina</taxon>
        <taxon>Agaricomycetes</taxon>
        <taxon>Agaricomycetidae</taxon>
        <taxon>Agaricales</taxon>
        <taxon>Agaricineae</taxon>
        <taxon>Agaricaceae</taxon>
        <taxon>Agaricus</taxon>
    </lineage>
</organism>
<dbReference type="InParanoid" id="K5X437"/>
<dbReference type="AlphaFoldDB" id="K5X437"/>
<dbReference type="OrthoDB" id="10068793at2759"/>
<evidence type="ECO:0000259" key="1">
    <source>
        <dbReference type="Pfam" id="PF13598"/>
    </source>
</evidence>
<dbReference type="PANTHER" id="PTHR31005">
    <property type="entry name" value="DUF4139 DOMAIN-CONTAINING PROTEIN"/>
    <property type="match status" value="1"/>
</dbReference>
<dbReference type="KEGG" id="abp:AGABI1DRAFT129737"/>
<dbReference type="PANTHER" id="PTHR31005:SF8">
    <property type="entry name" value="DUF4139 DOMAIN-CONTAINING PROTEIN"/>
    <property type="match status" value="1"/>
</dbReference>
<sequence length="620" mass="68340">MSSMQTICIKASEHPVKSVVVLKSSKAEIVRTFNVALQGGQNKIVISKLSSTIDTASVRISGFNPGNGTYLSDVVCSILDGSDDLTDGPIRALETRKAYLVREKKVLDTQAEVLVKYSSSLDGTQASPDVMTTFLNAFVAQGKTNIQAVVKVEEEIAEINKQIEVEKKKATLLKGSAHAEITAVVTADNDTRVTFKLMYIVNETNWHPTYELHALTGDDGRPSETVSLHYRATVAQTTGEDWTDASLTLSTVATDAMVKTIPKSNPTWIRVTYDNNNDNRLWKPQPGPSIYLHPKPPPQLQTQASIMATFSTSAPTLFGASHPPLPQPKAAPIPAGIFGHITPASVNDETDLGVIPFPDGDEDEEGTNYGDEERPAKLVNQTPMALTYTVQGKSSIPSDGKNHVVTIAVLSFETSIDYISVPKVEPRVYLQCQVKNNSEYRLLPGPVSVILDDNYVSKTTIADVNRNDVFYFTLGDDPSILVSYARVSKVIKEGSGSFADVANITTYTTTIKVENKRPFSIDNLIIRNALPLTRDKRVRVVLRKPKELIEAKEGVLVKVKLEETAEDEGEDKDDKYPKVKWTKEKTGLYEYHWRVDADDEIQLESVFEMKASADLHCVFD</sequence>
<gene>
    <name evidence="3" type="ORF">AGABI1DRAFT_129737</name>
</gene>
<feature type="domain" description="DUF4139" evidence="1">
    <location>
        <begin position="196"/>
        <end position="562"/>
    </location>
</feature>
<protein>
    <recommendedName>
        <fullName evidence="5">DUF4139 domain-containing protein</fullName>
    </recommendedName>
</protein>
<dbReference type="InterPro" id="IPR037291">
    <property type="entry name" value="DUF4139"/>
</dbReference>
<evidence type="ECO:0008006" key="5">
    <source>
        <dbReference type="Google" id="ProtNLM"/>
    </source>
</evidence>
<dbReference type="OMA" id="WEPTYEL"/>
<dbReference type="eggNOG" id="ENOG502QXGR">
    <property type="taxonomic scope" value="Eukaryota"/>
</dbReference>
<dbReference type="Pfam" id="PF13598">
    <property type="entry name" value="DUF4139"/>
    <property type="match status" value="1"/>
</dbReference>
<dbReference type="Pfam" id="PF13600">
    <property type="entry name" value="DUF4140"/>
    <property type="match status" value="1"/>
</dbReference>
<name>K5X437_AGABU</name>
<evidence type="ECO:0000313" key="3">
    <source>
        <dbReference type="EMBL" id="EKM77948.1"/>
    </source>
</evidence>
<keyword evidence="4" id="KW-1185">Reference proteome</keyword>